<evidence type="ECO:0000313" key="16">
    <source>
        <dbReference type="EMBL" id="MBZ2209946.1"/>
    </source>
</evidence>
<evidence type="ECO:0000256" key="1">
    <source>
        <dbReference type="ARBA" id="ARBA00004571"/>
    </source>
</evidence>
<keyword evidence="4 10" id="KW-1134">Transmembrane beta strand</keyword>
<dbReference type="RefSeq" id="WP_223470956.1">
    <property type="nucleotide sequence ID" value="NZ_JAFBIL020000011.1"/>
</dbReference>
<evidence type="ECO:0000256" key="12">
    <source>
        <dbReference type="SAM" id="MobiDB-lite"/>
    </source>
</evidence>
<keyword evidence="3 10" id="KW-0813">Transport</keyword>
<dbReference type="EMBL" id="JAFBIL020000011">
    <property type="protein sequence ID" value="MBZ2209946.1"/>
    <property type="molecule type" value="Genomic_DNA"/>
</dbReference>
<feature type="compositionally biased region" description="Basic and acidic residues" evidence="12">
    <location>
        <begin position="359"/>
        <end position="375"/>
    </location>
</feature>
<evidence type="ECO:0000256" key="9">
    <source>
        <dbReference type="ARBA" id="ARBA00023237"/>
    </source>
</evidence>
<evidence type="ECO:0000256" key="4">
    <source>
        <dbReference type="ARBA" id="ARBA00022452"/>
    </source>
</evidence>
<dbReference type="Gene3D" id="2.170.130.10">
    <property type="entry name" value="TonB-dependent receptor, plug domain"/>
    <property type="match status" value="1"/>
</dbReference>
<dbReference type="InterPro" id="IPR037066">
    <property type="entry name" value="Plug_dom_sf"/>
</dbReference>
<feature type="domain" description="TonB-dependent receptor-like beta-barrel" evidence="14">
    <location>
        <begin position="289"/>
        <end position="646"/>
    </location>
</feature>
<evidence type="ECO:0000259" key="14">
    <source>
        <dbReference type="Pfam" id="PF00593"/>
    </source>
</evidence>
<dbReference type="Pfam" id="PF00593">
    <property type="entry name" value="TonB_dep_Rec_b-barrel"/>
    <property type="match status" value="1"/>
</dbReference>
<sequence length="677" mass="72620">MKFQRTLAAAAVLSAISSLSHAQTMPQGEQAAIPKVVVTATPFRAAEGDQILTPAKILAGDELRDKVGSSLGETLSQELGVSASGFGPGASRPIIRGLEGSRVKMLENGMAVSDVSGLSNDHAVAAEGATARQIEILRGPASLLYGSGAIGGLVNVVNERIPTHLEEKLAGQAELRYGTVDDSRNASGSVDGSAGAIGFHVDGNVRRAHDYTIPGPAALGEDAPPRRRLGNSFTRQETGGAGASLVGAWGHVGASVSLLDSLYGIPSGEGARIDQSQTRYDIDSMVKSPFSGMESVKFKLGFTDYEHTELDADSDPEVKFTNRSLESRLELTHKPVSGWHGTFGVQTENSHFAAIGADGGHEEHEDGAAEEEHGSHVTVPATHSTSVAGFLVEEREFGKLRMSAGLRLESVKRRPDGLLKRDFNLTSYSVGGMYPVAPGYSAGLTLSVAQRAPATEELYSEGPHHATETFDIGNPNLKKETSHNIELTVQKTTGLVRWKANLFENKVNDFVYGRVTGVLVEEDGEALRERLFEQADARIRGAEAEIGYNQLGQGLSMRAFADTSRGKLERGGSLPLQPAKRVGFDIGYKKGTIRTGLSVMRAMEQDRLASFEATATPAYTQVGANLSYTQKYRNHDLTWFLLAKNLLDDDIRLSTSLLKDLSPLPGRNFVFGVRTRF</sequence>
<evidence type="ECO:0000256" key="2">
    <source>
        <dbReference type="ARBA" id="ARBA00009810"/>
    </source>
</evidence>
<keyword evidence="13" id="KW-0732">Signal</keyword>
<dbReference type="InterPro" id="IPR039426">
    <property type="entry name" value="TonB-dep_rcpt-like"/>
</dbReference>
<feature type="chain" id="PRO_5046033191" evidence="13">
    <location>
        <begin position="23"/>
        <end position="677"/>
    </location>
</feature>
<comment type="caution">
    <text evidence="16">The sequence shown here is derived from an EMBL/GenBank/DDBJ whole genome shotgun (WGS) entry which is preliminary data.</text>
</comment>
<keyword evidence="17" id="KW-1185">Reference proteome</keyword>
<reference evidence="16 17" key="1">
    <citation type="submission" date="2021-08" db="EMBL/GenBank/DDBJ databases">
        <title>Massilia sp. R798.</title>
        <authorList>
            <person name="Baek J.H."/>
            <person name="Jung H.S."/>
            <person name="Kim K.R."/>
            <person name="Jeon C.O."/>
        </authorList>
    </citation>
    <scope>NUCLEOTIDE SEQUENCE [LARGE SCALE GENOMIC DNA]</scope>
    <source>
        <strain evidence="16 17">R798</strain>
    </source>
</reference>
<feature type="domain" description="TonB-dependent receptor plug" evidence="15">
    <location>
        <begin position="55"/>
        <end position="152"/>
    </location>
</feature>
<organism evidence="16 17">
    <name type="scientific">Massilia soli</name>
    <dbReference type="NCBI Taxonomy" id="2792854"/>
    <lineage>
        <taxon>Bacteria</taxon>
        <taxon>Pseudomonadati</taxon>
        <taxon>Pseudomonadota</taxon>
        <taxon>Betaproteobacteria</taxon>
        <taxon>Burkholderiales</taxon>
        <taxon>Oxalobacteraceae</taxon>
        <taxon>Telluria group</taxon>
        <taxon>Massilia</taxon>
    </lineage>
</organism>
<dbReference type="SUPFAM" id="SSF56935">
    <property type="entry name" value="Porins"/>
    <property type="match status" value="1"/>
</dbReference>
<keyword evidence="16" id="KW-0689">Ribosomal protein</keyword>
<dbReference type="GO" id="GO:0005840">
    <property type="term" value="C:ribosome"/>
    <property type="evidence" value="ECO:0007669"/>
    <property type="project" value="UniProtKB-KW"/>
</dbReference>
<dbReference type="PANTHER" id="PTHR30069">
    <property type="entry name" value="TONB-DEPENDENT OUTER MEMBRANE RECEPTOR"/>
    <property type="match status" value="1"/>
</dbReference>
<dbReference type="InterPro" id="IPR000531">
    <property type="entry name" value="Beta-barrel_TonB"/>
</dbReference>
<evidence type="ECO:0000256" key="6">
    <source>
        <dbReference type="ARBA" id="ARBA00023077"/>
    </source>
</evidence>
<name>A0ABS7SVG2_9BURK</name>
<feature type="signal peptide" evidence="13">
    <location>
        <begin position="1"/>
        <end position="22"/>
    </location>
</feature>
<dbReference type="Pfam" id="PF07715">
    <property type="entry name" value="Plug"/>
    <property type="match status" value="1"/>
</dbReference>
<dbReference type="PROSITE" id="PS52016">
    <property type="entry name" value="TONB_DEPENDENT_REC_3"/>
    <property type="match status" value="1"/>
</dbReference>
<comment type="subcellular location">
    <subcellularLocation>
        <location evidence="1 10">Cell outer membrane</location>
        <topology evidence="1 10">Multi-pass membrane protein</topology>
    </subcellularLocation>
</comment>
<dbReference type="InterPro" id="IPR036942">
    <property type="entry name" value="Beta-barrel_TonB_sf"/>
</dbReference>
<evidence type="ECO:0000256" key="13">
    <source>
        <dbReference type="SAM" id="SignalP"/>
    </source>
</evidence>
<keyword evidence="8 16" id="KW-0675">Receptor</keyword>
<evidence type="ECO:0000256" key="11">
    <source>
        <dbReference type="RuleBase" id="RU003357"/>
    </source>
</evidence>
<dbReference type="Gene3D" id="2.40.170.20">
    <property type="entry name" value="TonB-dependent receptor, beta-barrel domain"/>
    <property type="match status" value="1"/>
</dbReference>
<keyword evidence="16" id="KW-0687">Ribonucleoprotein</keyword>
<evidence type="ECO:0000256" key="8">
    <source>
        <dbReference type="ARBA" id="ARBA00023170"/>
    </source>
</evidence>
<keyword evidence="9 10" id="KW-0998">Cell outer membrane</keyword>
<keyword evidence="7 10" id="KW-0472">Membrane</keyword>
<evidence type="ECO:0000256" key="7">
    <source>
        <dbReference type="ARBA" id="ARBA00023136"/>
    </source>
</evidence>
<evidence type="ECO:0000256" key="3">
    <source>
        <dbReference type="ARBA" id="ARBA00022448"/>
    </source>
</evidence>
<keyword evidence="6 11" id="KW-0798">TonB box</keyword>
<evidence type="ECO:0000256" key="5">
    <source>
        <dbReference type="ARBA" id="ARBA00022692"/>
    </source>
</evidence>
<accession>A0ABS7SVG2</accession>
<dbReference type="PANTHER" id="PTHR30069:SF40">
    <property type="entry name" value="TONB-DEPENDENT RECEPTOR NMB0964-RELATED"/>
    <property type="match status" value="1"/>
</dbReference>
<protein>
    <submittedName>
        <fullName evidence="16">TonB-dependent receptor</fullName>
    </submittedName>
</protein>
<evidence type="ECO:0000256" key="10">
    <source>
        <dbReference type="PROSITE-ProRule" id="PRU01360"/>
    </source>
</evidence>
<gene>
    <name evidence="16" type="ORF">I4X03_021990</name>
</gene>
<comment type="similarity">
    <text evidence="2 10 11">Belongs to the TonB-dependent receptor family.</text>
</comment>
<feature type="region of interest" description="Disordered" evidence="12">
    <location>
        <begin position="358"/>
        <end position="377"/>
    </location>
</feature>
<dbReference type="Proteomes" id="UP000809349">
    <property type="component" value="Unassembled WGS sequence"/>
</dbReference>
<keyword evidence="5 10" id="KW-0812">Transmembrane</keyword>
<evidence type="ECO:0000313" key="17">
    <source>
        <dbReference type="Proteomes" id="UP000809349"/>
    </source>
</evidence>
<evidence type="ECO:0000259" key="15">
    <source>
        <dbReference type="Pfam" id="PF07715"/>
    </source>
</evidence>
<proteinExistence type="inferred from homology"/>
<dbReference type="InterPro" id="IPR012910">
    <property type="entry name" value="Plug_dom"/>
</dbReference>